<gene>
    <name evidence="1" type="ORF">PHACADRAFT_27229</name>
</gene>
<dbReference type="InParanoid" id="K5V1H7"/>
<keyword evidence="2" id="KW-1185">Reference proteome</keyword>
<sequence length="249" mass="27111">MHDENLTTPICLDGHVVSWLPHDSQATRSNTLLSVEGKISAYDCTDLFIVLSCSSSFKASNFKSLPRCISANATPLMLYLRRIIDLLTNVIADQIAAPTTLYTSQLSFSAWTLGMSGRSKTCVPTIALLYRRLSPITLLRHLEHRVTRGKVSAFGLQIFSTPGQSPTHSARVLKVPGGTRDGTELRGTPILDPSMLAHLEGLDLQLEGHAKGSLDELIRCGRAIGAAAELATLRNPEEKACLRVVYSNK</sequence>
<dbReference type="Proteomes" id="UP000008370">
    <property type="component" value="Unassembled WGS sequence"/>
</dbReference>
<dbReference type="KEGG" id="pco:PHACADRAFT_27229"/>
<dbReference type="GeneID" id="18919494"/>
<dbReference type="EMBL" id="JH930471">
    <property type="protein sequence ID" value="EKM56331.1"/>
    <property type="molecule type" value="Genomic_DNA"/>
</dbReference>
<accession>K5V1H7</accession>
<dbReference type="RefSeq" id="XP_007394041.1">
    <property type="nucleotide sequence ID" value="XM_007393979.1"/>
</dbReference>
<dbReference type="AlphaFoldDB" id="K5V1H7"/>
<proteinExistence type="predicted"/>
<organism evidence="1 2">
    <name type="scientific">Phanerochaete carnosa (strain HHB-10118-sp)</name>
    <name type="common">White-rot fungus</name>
    <name type="synonym">Peniophora carnosa</name>
    <dbReference type="NCBI Taxonomy" id="650164"/>
    <lineage>
        <taxon>Eukaryota</taxon>
        <taxon>Fungi</taxon>
        <taxon>Dikarya</taxon>
        <taxon>Basidiomycota</taxon>
        <taxon>Agaricomycotina</taxon>
        <taxon>Agaricomycetes</taxon>
        <taxon>Polyporales</taxon>
        <taxon>Phanerochaetaceae</taxon>
        <taxon>Phanerochaete</taxon>
    </lineage>
</organism>
<name>K5V1H7_PHACS</name>
<evidence type="ECO:0000313" key="2">
    <source>
        <dbReference type="Proteomes" id="UP000008370"/>
    </source>
</evidence>
<reference evidence="1 2" key="1">
    <citation type="journal article" date="2012" name="BMC Genomics">
        <title>Comparative genomics of the white-rot fungi, Phanerochaete carnosa and P. chrysosporium, to elucidate the genetic basis of the distinct wood types they colonize.</title>
        <authorList>
            <person name="Suzuki H."/>
            <person name="MacDonald J."/>
            <person name="Syed K."/>
            <person name="Salamov A."/>
            <person name="Hori C."/>
            <person name="Aerts A."/>
            <person name="Henrissat B."/>
            <person name="Wiebenga A."/>
            <person name="vanKuyk P.A."/>
            <person name="Barry K."/>
            <person name="Lindquist E."/>
            <person name="LaButti K."/>
            <person name="Lapidus A."/>
            <person name="Lucas S."/>
            <person name="Coutinho P."/>
            <person name="Gong Y."/>
            <person name="Samejima M."/>
            <person name="Mahadevan R."/>
            <person name="Abou-Zaid M."/>
            <person name="de Vries R.P."/>
            <person name="Igarashi K."/>
            <person name="Yadav J.S."/>
            <person name="Grigoriev I.V."/>
            <person name="Master E.R."/>
        </authorList>
    </citation>
    <scope>NUCLEOTIDE SEQUENCE [LARGE SCALE GENOMIC DNA]</scope>
    <source>
        <strain evidence="1 2">HHB-10118-sp</strain>
    </source>
</reference>
<evidence type="ECO:0000313" key="1">
    <source>
        <dbReference type="EMBL" id="EKM56331.1"/>
    </source>
</evidence>
<protein>
    <submittedName>
        <fullName evidence="1">Uncharacterized protein</fullName>
    </submittedName>
</protein>
<dbReference type="HOGENOM" id="CLU_1116081_0_0_1"/>